<organism evidence="2 3">
    <name type="scientific">Pichia sorbitophila (strain ATCC MYA-4447 / BCRC 22081 / CBS 7064 / NBRC 10061 / NRRL Y-12695)</name>
    <name type="common">Hybrid yeast</name>
    <dbReference type="NCBI Taxonomy" id="559304"/>
    <lineage>
        <taxon>Eukaryota</taxon>
        <taxon>Fungi</taxon>
        <taxon>Dikarya</taxon>
        <taxon>Ascomycota</taxon>
        <taxon>Saccharomycotina</taxon>
        <taxon>Pichiomycetes</taxon>
        <taxon>Debaryomycetaceae</taxon>
        <taxon>Millerozyma</taxon>
    </lineage>
</organism>
<protein>
    <submittedName>
        <fullName evidence="2">Piso0_002463 protein</fullName>
    </submittedName>
</protein>
<keyword evidence="3" id="KW-1185">Reference proteome</keyword>
<dbReference type="AlphaFoldDB" id="G8YF42"/>
<feature type="region of interest" description="Disordered" evidence="1">
    <location>
        <begin position="1"/>
        <end position="23"/>
    </location>
</feature>
<reference evidence="2 3" key="1">
    <citation type="journal article" date="2012" name="G3 (Bethesda)">
        <title>Pichia sorbitophila, an interspecies yeast hybrid reveals early steps of genome resolution following polyploidization.</title>
        <authorList>
            <person name="Leh Louis V."/>
            <person name="Despons L."/>
            <person name="Friedrich A."/>
            <person name="Martin T."/>
            <person name="Durrens P."/>
            <person name="Casaregola S."/>
            <person name="Neuveglise C."/>
            <person name="Fairhead C."/>
            <person name="Marck C."/>
            <person name="Cruz J.A."/>
            <person name="Straub M.L."/>
            <person name="Kugler V."/>
            <person name="Sacerdot C."/>
            <person name="Uzunov Z."/>
            <person name="Thierry A."/>
            <person name="Weiss S."/>
            <person name="Bleykasten C."/>
            <person name="De Montigny J."/>
            <person name="Jacques N."/>
            <person name="Jung P."/>
            <person name="Lemaire M."/>
            <person name="Mallet S."/>
            <person name="Morel G."/>
            <person name="Richard G.F."/>
            <person name="Sarkar A."/>
            <person name="Savel G."/>
            <person name="Schacherer J."/>
            <person name="Seret M.L."/>
            <person name="Talla E."/>
            <person name="Samson G."/>
            <person name="Jubin C."/>
            <person name="Poulain J."/>
            <person name="Vacherie B."/>
            <person name="Barbe V."/>
            <person name="Pelletier E."/>
            <person name="Sherman D.J."/>
            <person name="Westhof E."/>
            <person name="Weissenbach J."/>
            <person name="Baret P.V."/>
            <person name="Wincker P."/>
            <person name="Gaillardin C."/>
            <person name="Dujon B."/>
            <person name="Souciet J.L."/>
        </authorList>
    </citation>
    <scope>NUCLEOTIDE SEQUENCE [LARGE SCALE GENOMIC DNA]</scope>
    <source>
        <strain evidence="3">ATCC MYA-4447 / BCRC 22081 / CBS 7064 / NBRC 10061 / NRRL Y-12695</strain>
    </source>
</reference>
<evidence type="ECO:0000313" key="2">
    <source>
        <dbReference type="EMBL" id="CCE81791.1"/>
    </source>
</evidence>
<dbReference type="HOGENOM" id="CLU_046448_0_0_1"/>
<dbReference type="eggNOG" id="ENOG502QR9U">
    <property type="taxonomic scope" value="Eukaryota"/>
</dbReference>
<evidence type="ECO:0000256" key="1">
    <source>
        <dbReference type="SAM" id="MobiDB-lite"/>
    </source>
</evidence>
<dbReference type="EMBL" id="FO082051">
    <property type="protein sequence ID" value="CCE81791.1"/>
    <property type="molecule type" value="Genomic_DNA"/>
</dbReference>
<name>G8YF42_PICSO</name>
<gene>
    <name evidence="2" type="primary">Piso0_002463</name>
    <name evidence="2" type="ORF">GNLVRS01_PISO0I10722g</name>
</gene>
<evidence type="ECO:0000313" key="3">
    <source>
        <dbReference type="Proteomes" id="UP000005222"/>
    </source>
</evidence>
<accession>G8YF42</accession>
<proteinExistence type="predicted"/>
<dbReference type="InParanoid" id="G8YF42"/>
<sequence length="348" mass="38756">MKRSNRDSHSNTNSIYGKDEYSSSDETLVYRRSENNDSSDVSSLLTENSDVTLANCTRLFRQPISKFSAIKEFVLASSFLSNGVYVFPSMHAAEQHTKKRSGEDGTQGPDDLPLLQTSTSVLSIFKKNSPFMTIHSFVGRNQKETFCKVYFKILSKNLTCYILAFNLREGVQIVVLLNNGTSPCVDLEYEGTRLRVNGVTGTTSTFGNGLIRMFLLKDNVESLSDGLKVEGVMNDLSESIKNIKIQMSESNDLYNSLKRGDRSVSPRTLSESNYLVNLPLASFVDAGDEKIKGSNLFKNGTIRVFSQPIDSRSDVTSLVITSILLVLREQEIRKNKGNNKPSFIATEN</sequence>
<dbReference type="OrthoDB" id="4090326at2759"/>
<dbReference type="Proteomes" id="UP000005222">
    <property type="component" value="Chromosome I"/>
</dbReference>
<dbReference type="OMA" id="HSNHITY"/>